<gene>
    <name evidence="3" type="ORF">COU29_03425</name>
</gene>
<proteinExistence type="predicted"/>
<protein>
    <recommendedName>
        <fullName evidence="2">DUF7507 domain-containing protein</fullName>
    </recommendedName>
</protein>
<dbReference type="Proteomes" id="UP000231426">
    <property type="component" value="Unassembled WGS sequence"/>
</dbReference>
<organism evidence="3 4">
    <name type="scientific">Candidatus Magasanikbacteria bacterium CG10_big_fil_rev_8_21_14_0_10_36_32</name>
    <dbReference type="NCBI Taxonomy" id="1974646"/>
    <lineage>
        <taxon>Bacteria</taxon>
        <taxon>Candidatus Magasanikiibacteriota</taxon>
    </lineage>
</organism>
<feature type="domain" description="DUF7507" evidence="2">
    <location>
        <begin position="172"/>
        <end position="265"/>
    </location>
</feature>
<dbReference type="InterPro" id="IPR047589">
    <property type="entry name" value="DUF11_rpt"/>
</dbReference>
<sequence>GLHTVSETADAGYTSVIGGDCATDGTITLAIGDVKLCTITNDDIAAPPSGGAQWTPTVIVPPLIDVIKVPSPLALPAGPGPVVYNYTLRNIGTVPVTNITIFDDSCSSTIFISGDTNADTRLDMDETWIYKCSATLFKTHTNNVVATGWANGISVTDVANATVVVGLPVVPPLIHVTKVPNPLALSAGGGAVTYTYTVTNPGTAPLSNVSITDDKCTGLLGRVTGHPGDINKNNLLESNEKWSFTCKTELTKTTTNVGTAVGSANGLTATDFAIVTVVVSDVAVSSAVPKLPTTGFPPAEKNILWTIIIFSGALILISISLVLVLKKRVI</sequence>
<dbReference type="InterPro" id="IPR055354">
    <property type="entry name" value="DUF7507"/>
</dbReference>
<comment type="caution">
    <text evidence="3">The sequence shown here is derived from an EMBL/GenBank/DDBJ whole genome shotgun (WGS) entry which is preliminary data.</text>
</comment>
<keyword evidence="1" id="KW-0812">Transmembrane</keyword>
<evidence type="ECO:0000313" key="4">
    <source>
        <dbReference type="Proteomes" id="UP000231426"/>
    </source>
</evidence>
<feature type="transmembrane region" description="Helical" evidence="1">
    <location>
        <begin position="303"/>
        <end position="325"/>
    </location>
</feature>
<dbReference type="EMBL" id="PFBV01000005">
    <property type="protein sequence ID" value="PIT88037.1"/>
    <property type="molecule type" value="Genomic_DNA"/>
</dbReference>
<dbReference type="NCBIfam" id="TIGR01451">
    <property type="entry name" value="B_ant_repeat"/>
    <property type="match status" value="1"/>
</dbReference>
<evidence type="ECO:0000313" key="3">
    <source>
        <dbReference type="EMBL" id="PIT88037.1"/>
    </source>
</evidence>
<reference evidence="4" key="1">
    <citation type="submission" date="2017-09" db="EMBL/GenBank/DDBJ databases">
        <title>Depth-based differentiation of microbial function through sediment-hosted aquifers and enrichment of novel symbionts in the deep terrestrial subsurface.</title>
        <authorList>
            <person name="Probst A.J."/>
            <person name="Ladd B."/>
            <person name="Jarett J.K."/>
            <person name="Geller-Mcgrath D.E."/>
            <person name="Sieber C.M.K."/>
            <person name="Emerson J.B."/>
            <person name="Anantharaman K."/>
            <person name="Thomas B.C."/>
            <person name="Malmstrom R."/>
            <person name="Stieglmeier M."/>
            <person name="Klingl A."/>
            <person name="Woyke T."/>
            <person name="Ryan C.M."/>
            <person name="Banfield J.F."/>
        </authorList>
    </citation>
    <scope>NUCLEOTIDE SEQUENCE [LARGE SCALE GENOMIC DNA]</scope>
</reference>
<keyword evidence="1" id="KW-0472">Membrane</keyword>
<evidence type="ECO:0000259" key="2">
    <source>
        <dbReference type="Pfam" id="PF24346"/>
    </source>
</evidence>
<evidence type="ECO:0000256" key="1">
    <source>
        <dbReference type="SAM" id="Phobius"/>
    </source>
</evidence>
<feature type="non-terminal residue" evidence="3">
    <location>
        <position position="1"/>
    </location>
</feature>
<accession>A0A2M6W5E7</accession>
<name>A0A2M6W5E7_9BACT</name>
<dbReference type="Pfam" id="PF24346">
    <property type="entry name" value="DUF7507"/>
    <property type="match status" value="1"/>
</dbReference>
<keyword evidence="1" id="KW-1133">Transmembrane helix</keyword>
<dbReference type="AlphaFoldDB" id="A0A2M6W5E7"/>